<evidence type="ECO:0000256" key="3">
    <source>
        <dbReference type="ARBA" id="ARBA00022692"/>
    </source>
</evidence>
<evidence type="ECO:0000256" key="5">
    <source>
        <dbReference type="ARBA" id="ARBA00023136"/>
    </source>
</evidence>
<dbReference type="GO" id="GO:0005886">
    <property type="term" value="C:plasma membrane"/>
    <property type="evidence" value="ECO:0007669"/>
    <property type="project" value="UniProtKB-SubCell"/>
</dbReference>
<dbReference type="InterPro" id="IPR015414">
    <property type="entry name" value="TMEM64"/>
</dbReference>
<proteinExistence type="inferred from homology"/>
<dbReference type="InterPro" id="IPR032816">
    <property type="entry name" value="VTT_dom"/>
</dbReference>
<evidence type="ECO:0000256" key="6">
    <source>
        <dbReference type="RuleBase" id="RU366058"/>
    </source>
</evidence>
<feature type="transmembrane region" description="Helical" evidence="6">
    <location>
        <begin position="171"/>
        <end position="193"/>
    </location>
</feature>
<evidence type="ECO:0000256" key="4">
    <source>
        <dbReference type="ARBA" id="ARBA00022989"/>
    </source>
</evidence>
<dbReference type="Proteomes" id="UP000322080">
    <property type="component" value="Unassembled WGS sequence"/>
</dbReference>
<keyword evidence="2 6" id="KW-1003">Cell membrane</keyword>
<feature type="transmembrane region" description="Helical" evidence="6">
    <location>
        <begin position="52"/>
        <end position="71"/>
    </location>
</feature>
<evidence type="ECO:0000259" key="7">
    <source>
        <dbReference type="Pfam" id="PF09335"/>
    </source>
</evidence>
<keyword evidence="3 6" id="KW-0812">Transmembrane</keyword>
<feature type="transmembrane region" description="Helical" evidence="6">
    <location>
        <begin position="12"/>
        <end position="32"/>
    </location>
</feature>
<feature type="transmembrane region" description="Helical" evidence="6">
    <location>
        <begin position="83"/>
        <end position="106"/>
    </location>
</feature>
<feature type="transmembrane region" description="Helical" evidence="6">
    <location>
        <begin position="140"/>
        <end position="164"/>
    </location>
</feature>
<dbReference type="PANTHER" id="PTHR12677:SF59">
    <property type="entry name" value="GOLGI APPARATUS MEMBRANE PROTEIN TVP38-RELATED"/>
    <property type="match status" value="1"/>
</dbReference>
<comment type="subcellular location">
    <subcellularLocation>
        <location evidence="1 6">Cell membrane</location>
        <topology evidence="1 6">Multi-pass membrane protein</topology>
    </subcellularLocation>
</comment>
<sequence length="239" mass="25471">MQDKPQTLARRAPFVAIMVIAVLGLVFLRDRLGFDALADHHETLLAYRDANMALTMLLFMTAYVAIVAFSLPGATVATLTGGFLFGLFPGALINAAAATMGAILIFSAARSGFGAQLAARIDTGEGAVRRLKRGIDDNQWSVLFLMRLVPAVPFFVANVVPAFLNVPLYRFVITTALGILPGALVYTSIGAGLGDVLARGERPDLGVLFEPHILWPLIGLIALATLPIALKLMGREARA</sequence>
<feature type="domain" description="VTT" evidence="7">
    <location>
        <begin position="75"/>
        <end position="191"/>
    </location>
</feature>
<accession>A0A5D0RGR4</accession>
<dbReference type="EMBL" id="VSIY01000013">
    <property type="protein sequence ID" value="TYB80692.1"/>
    <property type="molecule type" value="Genomic_DNA"/>
</dbReference>
<dbReference type="Pfam" id="PF09335">
    <property type="entry name" value="VTT_dom"/>
    <property type="match status" value="1"/>
</dbReference>
<keyword evidence="4 6" id="KW-1133">Transmembrane helix</keyword>
<dbReference type="RefSeq" id="WP_148378968.1">
    <property type="nucleotide sequence ID" value="NZ_VSIY01000013.1"/>
</dbReference>
<dbReference type="PANTHER" id="PTHR12677">
    <property type="entry name" value="GOLGI APPARATUS MEMBRANE PROTEIN TVP38-RELATED"/>
    <property type="match status" value="1"/>
</dbReference>
<gene>
    <name evidence="8" type="ORF">FVF75_13785</name>
</gene>
<protein>
    <recommendedName>
        <fullName evidence="6">TVP38/TMEM64 family membrane protein</fullName>
    </recommendedName>
</protein>
<evidence type="ECO:0000313" key="9">
    <source>
        <dbReference type="Proteomes" id="UP000322080"/>
    </source>
</evidence>
<comment type="similarity">
    <text evidence="6">Belongs to the TVP38/TMEM64 family.</text>
</comment>
<comment type="caution">
    <text evidence="8">The sequence shown here is derived from an EMBL/GenBank/DDBJ whole genome shotgun (WGS) entry which is preliminary data.</text>
</comment>
<evidence type="ECO:0000256" key="1">
    <source>
        <dbReference type="ARBA" id="ARBA00004651"/>
    </source>
</evidence>
<name>A0A5D0RGR4_9RHOB</name>
<dbReference type="AlphaFoldDB" id="A0A5D0RGR4"/>
<feature type="transmembrane region" description="Helical" evidence="6">
    <location>
        <begin position="213"/>
        <end position="233"/>
    </location>
</feature>
<organism evidence="8 9">
    <name type="scientific">Maritimibacter fusiformis</name>
    <dbReference type="NCBI Taxonomy" id="2603819"/>
    <lineage>
        <taxon>Bacteria</taxon>
        <taxon>Pseudomonadati</taxon>
        <taxon>Pseudomonadota</taxon>
        <taxon>Alphaproteobacteria</taxon>
        <taxon>Rhodobacterales</taxon>
        <taxon>Roseobacteraceae</taxon>
        <taxon>Maritimibacter</taxon>
    </lineage>
</organism>
<reference evidence="8 9" key="1">
    <citation type="submission" date="2019-08" db="EMBL/GenBank/DDBJ databases">
        <title>Identification of a novel species of the genus Boseongicola.</title>
        <authorList>
            <person name="Zhang X.-Q."/>
        </authorList>
    </citation>
    <scope>NUCLEOTIDE SEQUENCE [LARGE SCALE GENOMIC DNA]</scope>
    <source>
        <strain evidence="8 9">HY14</strain>
    </source>
</reference>
<keyword evidence="5 6" id="KW-0472">Membrane</keyword>
<evidence type="ECO:0000256" key="2">
    <source>
        <dbReference type="ARBA" id="ARBA00022475"/>
    </source>
</evidence>
<evidence type="ECO:0000313" key="8">
    <source>
        <dbReference type="EMBL" id="TYB80692.1"/>
    </source>
</evidence>
<keyword evidence="9" id="KW-1185">Reference proteome</keyword>